<proteinExistence type="predicted"/>
<dbReference type="InterPro" id="IPR003346">
    <property type="entry name" value="Transposase_20"/>
</dbReference>
<reference evidence="3 4" key="1">
    <citation type="submission" date="2016-03" db="EMBL/GenBank/DDBJ databases">
        <authorList>
            <person name="Ploux O."/>
        </authorList>
    </citation>
    <scope>NUCLEOTIDE SEQUENCE [LARGE SCALE GENOMIC DNA]</scope>
    <source>
        <strain evidence="3 4">R-45363</strain>
    </source>
</reference>
<dbReference type="RefSeq" id="WP_064009728.1">
    <property type="nucleotide sequence ID" value="NZ_LUUG01000094.1"/>
</dbReference>
<dbReference type="PANTHER" id="PTHR33055:SF3">
    <property type="entry name" value="PUTATIVE TRANSPOSASE FOR IS117-RELATED"/>
    <property type="match status" value="1"/>
</dbReference>
<feature type="domain" description="Transposase IS110-like N-terminal" evidence="1">
    <location>
        <begin position="6"/>
        <end position="146"/>
    </location>
</feature>
<dbReference type="InterPro" id="IPR002525">
    <property type="entry name" value="Transp_IS110-like_N"/>
</dbReference>
<evidence type="ECO:0000313" key="3">
    <source>
        <dbReference type="EMBL" id="OAI00963.1"/>
    </source>
</evidence>
<dbReference type="PANTHER" id="PTHR33055">
    <property type="entry name" value="TRANSPOSASE FOR INSERTION SEQUENCE ELEMENT IS1111A"/>
    <property type="match status" value="1"/>
</dbReference>
<evidence type="ECO:0000313" key="4">
    <source>
        <dbReference type="Proteomes" id="UP000078090"/>
    </source>
</evidence>
<dbReference type="AlphaFoldDB" id="A0A177M6N3"/>
<dbReference type="GO" id="GO:0006313">
    <property type="term" value="P:DNA transposition"/>
    <property type="evidence" value="ECO:0007669"/>
    <property type="project" value="InterPro"/>
</dbReference>
<name>A0A177M6N3_METMH</name>
<evidence type="ECO:0000259" key="2">
    <source>
        <dbReference type="Pfam" id="PF02371"/>
    </source>
</evidence>
<protein>
    <submittedName>
        <fullName evidence="3">Transposase</fullName>
    </submittedName>
</protein>
<dbReference type="EMBL" id="LUUG01000094">
    <property type="protein sequence ID" value="OAI00963.1"/>
    <property type="molecule type" value="Genomic_DNA"/>
</dbReference>
<feature type="domain" description="Transposase IS116/IS110/IS902 C-terminal" evidence="2">
    <location>
        <begin position="212"/>
        <end position="287"/>
    </location>
</feature>
<accession>A0A177M6N3</accession>
<evidence type="ECO:0000259" key="1">
    <source>
        <dbReference type="Pfam" id="PF01548"/>
    </source>
</evidence>
<dbReference type="Pfam" id="PF01548">
    <property type="entry name" value="DEDD_Tnp_IS110"/>
    <property type="match status" value="1"/>
</dbReference>
<dbReference type="Proteomes" id="UP000078090">
    <property type="component" value="Unassembled WGS sequence"/>
</dbReference>
<dbReference type="InterPro" id="IPR047650">
    <property type="entry name" value="Transpos_IS110"/>
</dbReference>
<dbReference type="NCBIfam" id="NF033542">
    <property type="entry name" value="transpos_IS110"/>
    <property type="match status" value="1"/>
</dbReference>
<dbReference type="GO" id="GO:0004803">
    <property type="term" value="F:transposase activity"/>
    <property type="evidence" value="ECO:0007669"/>
    <property type="project" value="InterPro"/>
</dbReference>
<dbReference type="GO" id="GO:0003677">
    <property type="term" value="F:DNA binding"/>
    <property type="evidence" value="ECO:0007669"/>
    <property type="project" value="InterPro"/>
</dbReference>
<gene>
    <name evidence="3" type="ORF">A1332_18160</name>
</gene>
<comment type="caution">
    <text evidence="3">The sequence shown here is derived from an EMBL/GenBank/DDBJ whole genome shotgun (WGS) entry which is preliminary data.</text>
</comment>
<sequence length="341" mass="37787">MNIKRVGIDLAKQVFQVHGVDCHDKAVLRKQLRRNQFLGFFATLSPCLIGMEACGGAHHWARELQKQGHTVKLIAPQFVKPYVKSNKNDANDAEAICEAVGRPSMRFVTIKTVAQQDLQAIHRIRSELIRQRTAKVNQIRGLLAEYGLVVGRQVHVLRRALPDLLENADNGLSFDFRALLDNLRADLVHFDERVAEMDKKIHALAHSEPAAKRLLSIPGVGPVSATAILCAVGDGKQFKRGRDMAAWLGLTPKQHSSGGKDRLLGMSKRGDTYLRTLLIQGAQSALKVIDKKTDPRSQWLQNLCGRRPKNVAAVALANKNARIAWALLNNETNYLSEGKPA</sequence>
<dbReference type="OrthoDB" id="5289737at2"/>
<organism evidence="3 4">
    <name type="scientific">Methylomonas methanica</name>
    <dbReference type="NCBI Taxonomy" id="421"/>
    <lineage>
        <taxon>Bacteria</taxon>
        <taxon>Pseudomonadati</taxon>
        <taxon>Pseudomonadota</taxon>
        <taxon>Gammaproteobacteria</taxon>
        <taxon>Methylococcales</taxon>
        <taxon>Methylococcaceae</taxon>
        <taxon>Methylomonas</taxon>
    </lineage>
</organism>
<dbReference type="Pfam" id="PF02371">
    <property type="entry name" value="Transposase_20"/>
    <property type="match status" value="1"/>
</dbReference>